<dbReference type="PANTHER" id="PTHR46732">
    <property type="entry name" value="ATP-DEPENDENT PROTEASE LA (LON) DOMAIN PROTEIN"/>
    <property type="match status" value="1"/>
</dbReference>
<gene>
    <name evidence="2" type="ORF">SOIL9_19950</name>
</gene>
<evidence type="ECO:0000313" key="3">
    <source>
        <dbReference type="Proteomes" id="UP000464178"/>
    </source>
</evidence>
<dbReference type="Proteomes" id="UP000464178">
    <property type="component" value="Chromosome"/>
</dbReference>
<feature type="domain" description="Lon N-terminal" evidence="1">
    <location>
        <begin position="13"/>
        <end position="208"/>
    </location>
</feature>
<protein>
    <recommendedName>
        <fullName evidence="1">Lon N-terminal domain-containing protein</fullName>
    </recommendedName>
</protein>
<dbReference type="KEGG" id="gms:SOIL9_19950"/>
<dbReference type="InterPro" id="IPR015947">
    <property type="entry name" value="PUA-like_sf"/>
</dbReference>
<dbReference type="SMART" id="SM00464">
    <property type="entry name" value="LON"/>
    <property type="match status" value="1"/>
</dbReference>
<dbReference type="AlphaFoldDB" id="A0A6P2D3J7"/>
<keyword evidence="3" id="KW-1185">Reference proteome</keyword>
<dbReference type="Gene3D" id="2.30.130.40">
    <property type="entry name" value="LON domain-like"/>
    <property type="match status" value="1"/>
</dbReference>
<dbReference type="PROSITE" id="PS51787">
    <property type="entry name" value="LON_N"/>
    <property type="match status" value="1"/>
</dbReference>
<dbReference type="Pfam" id="PF02190">
    <property type="entry name" value="LON_substr_bdg"/>
    <property type="match status" value="1"/>
</dbReference>
<accession>A0A6P2D3J7</accession>
<evidence type="ECO:0000259" key="1">
    <source>
        <dbReference type="PROSITE" id="PS51787"/>
    </source>
</evidence>
<evidence type="ECO:0000313" key="2">
    <source>
        <dbReference type="EMBL" id="VTR95719.1"/>
    </source>
</evidence>
<dbReference type="PANTHER" id="PTHR46732:SF8">
    <property type="entry name" value="ATP-DEPENDENT PROTEASE LA (LON) DOMAIN PROTEIN"/>
    <property type="match status" value="1"/>
</dbReference>
<dbReference type="InterPro" id="IPR046336">
    <property type="entry name" value="Lon_prtase_N_sf"/>
</dbReference>
<dbReference type="InterPro" id="IPR003111">
    <property type="entry name" value="Lon_prtase_N"/>
</dbReference>
<dbReference type="EMBL" id="LR593886">
    <property type="protein sequence ID" value="VTR95719.1"/>
    <property type="molecule type" value="Genomic_DNA"/>
</dbReference>
<name>A0A6P2D3J7_9BACT</name>
<reference evidence="2 3" key="1">
    <citation type="submission" date="2019-05" db="EMBL/GenBank/DDBJ databases">
        <authorList>
            <consortium name="Science for Life Laboratories"/>
        </authorList>
    </citation>
    <scope>NUCLEOTIDE SEQUENCE [LARGE SCALE GENOMIC DNA]</scope>
    <source>
        <strain evidence="2">Soil9</strain>
    </source>
</reference>
<organism evidence="2 3">
    <name type="scientific">Gemmata massiliana</name>
    <dbReference type="NCBI Taxonomy" id="1210884"/>
    <lineage>
        <taxon>Bacteria</taxon>
        <taxon>Pseudomonadati</taxon>
        <taxon>Planctomycetota</taxon>
        <taxon>Planctomycetia</taxon>
        <taxon>Gemmatales</taxon>
        <taxon>Gemmataceae</taxon>
        <taxon>Gemmata</taxon>
    </lineage>
</organism>
<sequence>MNDDALRGFTGSVRLFPLPNLVLFPHVVQGLHIFEPRYRQMTADALAGDKLITMALLCADQDEPAPRPPIEPVVCIGQIVWSEKLVDGKYNLRLRGISRARILAELDHDVQYRTARVELIPDAAPDDLALLTRLRRELAKAVLPRFENDSPSKRQLEELFGGDMSLGHVCDVLAFALPLPVELKQSLLAEPHADRRATTIADALRVSAARADRPFPPPFSAN</sequence>
<proteinExistence type="predicted"/>
<dbReference type="RefSeq" id="WP_162670100.1">
    <property type="nucleotide sequence ID" value="NZ_LR593886.1"/>
</dbReference>
<dbReference type="SUPFAM" id="SSF88697">
    <property type="entry name" value="PUA domain-like"/>
    <property type="match status" value="1"/>
</dbReference>